<gene>
    <name evidence="8" type="ORF">BBOH_0274</name>
</gene>
<dbReference type="CDD" id="cd19071">
    <property type="entry name" value="AKR_AKR1-5-like"/>
    <property type="match status" value="1"/>
</dbReference>
<sequence length="282" mass="31278">MTVLTETYTLNNGVEIPKVGFGTWQIPDGKVCYDAVRMALETGYRHIDTAYVYGNEKSVGRAIADSGISRDDIFVTSKLPAEVKDAEGVRDHFERTMDNLGLDVIDMYIIHAPWPWSQAGMVRCDDENLVAWNELVKLYRQGRIRAIGVSNFDDHDLKNILDHSEVKPAVDQIQYYIGATEPVNTAFAKANDVLVEAYSPLATGGLLDDPQIKSMAERYGVSTAQLAIRFCLDNGVLPLPKATTREHIEHNAAVDFVIGPEDMATLNSMPDPKSTDHNPSQH</sequence>
<evidence type="ECO:0000313" key="8">
    <source>
        <dbReference type="EMBL" id="KFI46802.1"/>
    </source>
</evidence>
<dbReference type="AlphaFoldDB" id="A0A086ZJV2"/>
<evidence type="ECO:0000256" key="6">
    <source>
        <dbReference type="PIRSR" id="PIRSR000097-3"/>
    </source>
</evidence>
<dbReference type="PRINTS" id="PR00069">
    <property type="entry name" value="ALDKETRDTASE"/>
</dbReference>
<evidence type="ECO:0000256" key="3">
    <source>
        <dbReference type="ARBA" id="ARBA00023002"/>
    </source>
</evidence>
<evidence type="ECO:0000313" key="9">
    <source>
        <dbReference type="Proteomes" id="UP000029096"/>
    </source>
</evidence>
<evidence type="ECO:0000256" key="5">
    <source>
        <dbReference type="PIRSR" id="PIRSR000097-2"/>
    </source>
</evidence>
<evidence type="ECO:0000256" key="2">
    <source>
        <dbReference type="ARBA" id="ARBA00022857"/>
    </source>
</evidence>
<dbReference type="Pfam" id="PF00248">
    <property type="entry name" value="Aldo_ket_red"/>
    <property type="match status" value="1"/>
</dbReference>
<dbReference type="PANTHER" id="PTHR43827:SF3">
    <property type="entry name" value="NADP-DEPENDENT OXIDOREDUCTASE DOMAIN-CONTAINING PROTEIN"/>
    <property type="match status" value="1"/>
</dbReference>
<dbReference type="PIRSF" id="PIRSF000097">
    <property type="entry name" value="AKR"/>
    <property type="match status" value="1"/>
</dbReference>
<dbReference type="Proteomes" id="UP000029096">
    <property type="component" value="Unassembled WGS sequence"/>
</dbReference>
<dbReference type="EC" id="1.1.1.188" evidence="8"/>
<dbReference type="PROSITE" id="PS00798">
    <property type="entry name" value="ALDOKETO_REDUCTASE_1"/>
    <property type="match status" value="1"/>
</dbReference>
<dbReference type="SUPFAM" id="SSF51430">
    <property type="entry name" value="NAD(P)-linked oxidoreductase"/>
    <property type="match status" value="1"/>
</dbReference>
<dbReference type="FunFam" id="3.20.20.100:FF:000002">
    <property type="entry name" value="2,5-diketo-D-gluconic acid reductase A"/>
    <property type="match status" value="1"/>
</dbReference>
<dbReference type="PROSITE" id="PS00062">
    <property type="entry name" value="ALDOKETO_REDUCTASE_2"/>
    <property type="match status" value="1"/>
</dbReference>
<evidence type="ECO:0000259" key="7">
    <source>
        <dbReference type="Pfam" id="PF00248"/>
    </source>
</evidence>
<dbReference type="InterPro" id="IPR036812">
    <property type="entry name" value="NAD(P)_OxRdtase_dom_sf"/>
</dbReference>
<dbReference type="InterPro" id="IPR018170">
    <property type="entry name" value="Aldo/ket_reductase_CS"/>
</dbReference>
<feature type="site" description="Lowers pKa of active site Tyr" evidence="6">
    <location>
        <position position="78"/>
    </location>
</feature>
<dbReference type="GO" id="GO:0047017">
    <property type="term" value="F:prostaglandin F synthase activity"/>
    <property type="evidence" value="ECO:0007669"/>
    <property type="project" value="UniProtKB-EC"/>
</dbReference>
<dbReference type="STRING" id="1437606.BBOH_0274"/>
<comment type="similarity">
    <text evidence="1">Belongs to the aldo/keto reductase family.</text>
</comment>
<name>A0A086ZJV2_9BIFI</name>
<dbReference type="OrthoDB" id="9804790at2"/>
<dbReference type="Gene3D" id="3.20.20.100">
    <property type="entry name" value="NADP-dependent oxidoreductase domain"/>
    <property type="match status" value="1"/>
</dbReference>
<protein>
    <submittedName>
        <fullName evidence="8">Oxidoreductase</fullName>
        <ecNumber evidence="8">1.1.1.188</ecNumber>
    </submittedName>
</protein>
<dbReference type="InterPro" id="IPR020471">
    <property type="entry name" value="AKR"/>
</dbReference>
<dbReference type="RefSeq" id="WP_033520335.1">
    <property type="nucleotide sequence ID" value="NZ_JDUS01000001.1"/>
</dbReference>
<proteinExistence type="inferred from homology"/>
<keyword evidence="9" id="KW-1185">Reference proteome</keyword>
<organism evidence="8 9">
    <name type="scientific">Bifidobacterium bohemicum DSM 22767</name>
    <dbReference type="NCBI Taxonomy" id="1437606"/>
    <lineage>
        <taxon>Bacteria</taxon>
        <taxon>Bacillati</taxon>
        <taxon>Actinomycetota</taxon>
        <taxon>Actinomycetes</taxon>
        <taxon>Bifidobacteriales</taxon>
        <taxon>Bifidobacteriaceae</taxon>
        <taxon>Bifidobacterium</taxon>
    </lineage>
</organism>
<dbReference type="PANTHER" id="PTHR43827">
    <property type="entry name" value="2,5-DIKETO-D-GLUCONIC ACID REDUCTASE"/>
    <property type="match status" value="1"/>
</dbReference>
<keyword evidence="3 8" id="KW-0560">Oxidoreductase</keyword>
<comment type="caution">
    <text evidence="8">The sequence shown here is derived from an EMBL/GenBank/DDBJ whole genome shotgun (WGS) entry which is preliminary data.</text>
</comment>
<accession>A0A086ZJV2</accession>
<reference evidence="8 9" key="1">
    <citation type="submission" date="2014-03" db="EMBL/GenBank/DDBJ databases">
        <title>Genomics of Bifidobacteria.</title>
        <authorList>
            <person name="Ventura M."/>
            <person name="Milani C."/>
            <person name="Lugli G.A."/>
        </authorList>
    </citation>
    <scope>NUCLEOTIDE SEQUENCE [LARGE SCALE GENOMIC DNA]</scope>
    <source>
        <strain evidence="8 9">DSM 22767</strain>
    </source>
</reference>
<evidence type="ECO:0000256" key="1">
    <source>
        <dbReference type="ARBA" id="ARBA00007905"/>
    </source>
</evidence>
<dbReference type="EMBL" id="JGYP01000001">
    <property type="protein sequence ID" value="KFI46802.1"/>
    <property type="molecule type" value="Genomic_DNA"/>
</dbReference>
<feature type="active site" description="Proton donor" evidence="4">
    <location>
        <position position="53"/>
    </location>
</feature>
<dbReference type="InterPro" id="IPR023210">
    <property type="entry name" value="NADP_OxRdtase_dom"/>
</dbReference>
<evidence type="ECO:0000256" key="4">
    <source>
        <dbReference type="PIRSR" id="PIRSR000097-1"/>
    </source>
</evidence>
<keyword evidence="2" id="KW-0521">NADP</keyword>
<feature type="domain" description="NADP-dependent oxidoreductase" evidence="7">
    <location>
        <begin position="18"/>
        <end position="268"/>
    </location>
</feature>
<feature type="binding site" evidence="5">
    <location>
        <position position="111"/>
    </location>
    <ligand>
        <name>substrate</name>
    </ligand>
</feature>
<dbReference type="eggNOG" id="COG0656">
    <property type="taxonomic scope" value="Bacteria"/>
</dbReference>